<name>K9YQE6_DACS8</name>
<gene>
    <name evidence="2" type="ORF">Dacsa_0316</name>
</gene>
<dbReference type="STRING" id="13035.Dacsa_0316"/>
<dbReference type="Proteomes" id="UP000010482">
    <property type="component" value="Chromosome"/>
</dbReference>
<evidence type="ECO:0000313" key="3">
    <source>
        <dbReference type="Proteomes" id="UP000010482"/>
    </source>
</evidence>
<reference evidence="2" key="1">
    <citation type="submission" date="2012-04" db="EMBL/GenBank/DDBJ databases">
        <title>Finished genome of Dactylococcopsis salina PCC 8305.</title>
        <authorList>
            <consortium name="US DOE Joint Genome Institute"/>
            <person name="Gugger M."/>
            <person name="Coursin T."/>
            <person name="Rippka R."/>
            <person name="Tandeau De Marsac N."/>
            <person name="Huntemann M."/>
            <person name="Wei C.-L."/>
            <person name="Han J."/>
            <person name="Detter J.C."/>
            <person name="Han C."/>
            <person name="Tapia R."/>
            <person name="Daligault H."/>
            <person name="Chen A."/>
            <person name="Krypides N."/>
            <person name="Mavromatis K."/>
            <person name="Markowitz V."/>
            <person name="Szeto E."/>
            <person name="Ivanova N."/>
            <person name="Ovchinnikova G."/>
            <person name="Pagani I."/>
            <person name="Pati A."/>
            <person name="Goodwin L."/>
            <person name="Peters L."/>
            <person name="Pitluck S."/>
            <person name="Woyke T."/>
            <person name="Kerfeld C."/>
        </authorList>
    </citation>
    <scope>NUCLEOTIDE SEQUENCE [LARGE SCALE GENOMIC DNA]</scope>
    <source>
        <strain evidence="2">PCC 8305</strain>
    </source>
</reference>
<dbReference type="PATRIC" id="fig|13035.3.peg.359"/>
<dbReference type="InterPro" id="IPR029060">
    <property type="entry name" value="PIN-like_dom_sf"/>
</dbReference>
<dbReference type="HOGENOM" id="CLU_111934_0_0_3"/>
<keyword evidence="3" id="KW-1185">Reference proteome</keyword>
<dbReference type="InterPro" id="IPR002716">
    <property type="entry name" value="PIN_dom"/>
</dbReference>
<accession>K9YQE6</accession>
<sequence length="161" mass="18929">MDFFSKPYLIYADICCLNRPLDDLQQPRIKLEAEAMIFILEQCQQQKWTLVNSDSIEFEISRNSDSFKKEQLKTILSIATRYLDTNDRIETLASNLIEQGFKLNDAFHLAFSQIYHLDVFLTTDDRLLKKAKKFPNFITIKVENPVIWLMNILQEETDEAN</sequence>
<dbReference type="Pfam" id="PF01850">
    <property type="entry name" value="PIN"/>
    <property type="match status" value="1"/>
</dbReference>
<dbReference type="KEGG" id="dsl:Dacsa_0316"/>
<dbReference type="eggNOG" id="COG4113">
    <property type="taxonomic scope" value="Bacteria"/>
</dbReference>
<evidence type="ECO:0000313" key="2">
    <source>
        <dbReference type="EMBL" id="AFZ49119.1"/>
    </source>
</evidence>
<evidence type="ECO:0000259" key="1">
    <source>
        <dbReference type="Pfam" id="PF01850"/>
    </source>
</evidence>
<protein>
    <recommendedName>
        <fullName evidence="1">PIN domain-containing protein</fullName>
    </recommendedName>
</protein>
<feature type="domain" description="PIN" evidence="1">
    <location>
        <begin position="64"/>
        <end position="132"/>
    </location>
</feature>
<dbReference type="OrthoDB" id="5624224at2"/>
<dbReference type="RefSeq" id="WP_015228132.1">
    <property type="nucleotide sequence ID" value="NC_019780.1"/>
</dbReference>
<dbReference type="SUPFAM" id="SSF88723">
    <property type="entry name" value="PIN domain-like"/>
    <property type="match status" value="1"/>
</dbReference>
<organism evidence="2 3">
    <name type="scientific">Dactylococcopsis salina (strain PCC 8305)</name>
    <name type="common">Myxobactron salinum</name>
    <dbReference type="NCBI Taxonomy" id="13035"/>
    <lineage>
        <taxon>Bacteria</taxon>
        <taxon>Bacillati</taxon>
        <taxon>Cyanobacteriota</taxon>
        <taxon>Cyanophyceae</taxon>
        <taxon>Nodosilineales</taxon>
        <taxon>Cymatolegaceae</taxon>
        <taxon>Dactylococcopsis</taxon>
    </lineage>
</organism>
<dbReference type="EMBL" id="CP003944">
    <property type="protein sequence ID" value="AFZ49119.1"/>
    <property type="molecule type" value="Genomic_DNA"/>
</dbReference>
<proteinExistence type="predicted"/>
<dbReference type="AlphaFoldDB" id="K9YQE6"/>